<feature type="compositionally biased region" description="Low complexity" evidence="9">
    <location>
        <begin position="71"/>
        <end position="87"/>
    </location>
</feature>
<dbReference type="Gene3D" id="4.10.60.30">
    <property type="entry name" value="Nanos, RNA-binding domain"/>
    <property type="match status" value="1"/>
</dbReference>
<dbReference type="Proteomes" id="UP001314229">
    <property type="component" value="Unassembled WGS sequence"/>
</dbReference>
<keyword evidence="3" id="KW-0479">Metal-binding</keyword>
<comment type="subcellular location">
    <subcellularLocation>
        <location evidence="1">Cytoplasm</location>
    </subcellularLocation>
</comment>
<evidence type="ECO:0000256" key="9">
    <source>
        <dbReference type="SAM" id="MobiDB-lite"/>
    </source>
</evidence>
<evidence type="ECO:0000256" key="7">
    <source>
        <dbReference type="ARBA" id="ARBA00022884"/>
    </source>
</evidence>
<evidence type="ECO:0000313" key="11">
    <source>
        <dbReference type="EMBL" id="CAK6972890.1"/>
    </source>
</evidence>
<evidence type="ECO:0000259" key="10">
    <source>
        <dbReference type="PROSITE" id="PS51522"/>
    </source>
</evidence>
<reference evidence="11 12" key="1">
    <citation type="submission" date="2024-01" db="EMBL/GenBank/DDBJ databases">
        <authorList>
            <person name="Alioto T."/>
            <person name="Alioto T."/>
            <person name="Gomez Garrido J."/>
        </authorList>
    </citation>
    <scope>NUCLEOTIDE SEQUENCE [LARGE SCALE GENOMIC DNA]</scope>
</reference>
<keyword evidence="5" id="KW-0862">Zinc</keyword>
<evidence type="ECO:0000256" key="8">
    <source>
        <dbReference type="PROSITE-ProRule" id="PRU00855"/>
    </source>
</evidence>
<keyword evidence="6 8" id="KW-0810">Translation regulation</keyword>
<dbReference type="EMBL" id="CAWUFR010000215">
    <property type="protein sequence ID" value="CAK6972890.1"/>
    <property type="molecule type" value="Genomic_DNA"/>
</dbReference>
<keyword evidence="2" id="KW-0963">Cytoplasm</keyword>
<organism evidence="11 12">
    <name type="scientific">Scomber scombrus</name>
    <name type="common">Atlantic mackerel</name>
    <name type="synonym">Scomber vernalis</name>
    <dbReference type="NCBI Taxonomy" id="13677"/>
    <lineage>
        <taxon>Eukaryota</taxon>
        <taxon>Metazoa</taxon>
        <taxon>Chordata</taxon>
        <taxon>Craniata</taxon>
        <taxon>Vertebrata</taxon>
        <taxon>Euteleostomi</taxon>
        <taxon>Actinopterygii</taxon>
        <taxon>Neopterygii</taxon>
        <taxon>Teleostei</taxon>
        <taxon>Neoteleostei</taxon>
        <taxon>Acanthomorphata</taxon>
        <taxon>Pelagiaria</taxon>
        <taxon>Scombriformes</taxon>
        <taxon>Scombridae</taxon>
        <taxon>Scomber</taxon>
    </lineage>
</organism>
<feature type="region of interest" description="Disordered" evidence="9">
    <location>
        <begin position="43"/>
        <end position="87"/>
    </location>
</feature>
<name>A0AAV1PNA7_SCOSC</name>
<dbReference type="GO" id="GO:0008270">
    <property type="term" value="F:zinc ion binding"/>
    <property type="evidence" value="ECO:0007669"/>
    <property type="project" value="UniProtKB-KW"/>
</dbReference>
<evidence type="ECO:0000256" key="1">
    <source>
        <dbReference type="ARBA" id="ARBA00004496"/>
    </source>
</evidence>
<evidence type="ECO:0000256" key="2">
    <source>
        <dbReference type="ARBA" id="ARBA00022490"/>
    </source>
</evidence>
<dbReference type="InterPro" id="IPR038129">
    <property type="entry name" value="Nanos_sf"/>
</dbReference>
<comment type="caution">
    <text evidence="11">The sequence shown here is derived from an EMBL/GenBank/DDBJ whole genome shotgun (WGS) entry which is preliminary data.</text>
</comment>
<dbReference type="AlphaFoldDB" id="A0AAV1PNA7"/>
<sequence>MTQRQLAFRSSLFSDDDCFDMWHDYMNLSTLLEKLCVGREVDHRDTEGPKKQETAPGAHISRPEDDSTPQSSLTGSLASSLSDSSCSGTDYCRFCKQNGESARVYRSHKLRSEKGKVVCPILWSYTCPICEATGDYAHTRRHCPQAQRQEAARKMPSCFW</sequence>
<dbReference type="GO" id="GO:0005737">
    <property type="term" value="C:cytoplasm"/>
    <property type="evidence" value="ECO:0007669"/>
    <property type="project" value="UniProtKB-SubCell"/>
</dbReference>
<evidence type="ECO:0000256" key="6">
    <source>
        <dbReference type="ARBA" id="ARBA00022845"/>
    </source>
</evidence>
<feature type="domain" description="Nanos-type" evidence="10">
    <location>
        <begin position="91"/>
        <end position="145"/>
    </location>
</feature>
<dbReference type="InterPro" id="IPR024161">
    <property type="entry name" value="Znf_nanos-typ"/>
</dbReference>
<proteinExistence type="inferred from homology"/>
<keyword evidence="4 8" id="KW-0863">Zinc-finger</keyword>
<evidence type="ECO:0000256" key="5">
    <source>
        <dbReference type="ARBA" id="ARBA00022833"/>
    </source>
</evidence>
<gene>
    <name evidence="11" type="ORF">FSCOSCO3_A004434</name>
</gene>
<keyword evidence="7 8" id="KW-0694">RNA-binding</keyword>
<dbReference type="PROSITE" id="PS51522">
    <property type="entry name" value="ZF_NANOS"/>
    <property type="match status" value="1"/>
</dbReference>
<keyword evidence="12" id="KW-1185">Reference proteome</keyword>
<dbReference type="InterPro" id="IPR008705">
    <property type="entry name" value="Nanos/Xcar2"/>
</dbReference>
<evidence type="ECO:0000256" key="4">
    <source>
        <dbReference type="ARBA" id="ARBA00022771"/>
    </source>
</evidence>
<dbReference type="GO" id="GO:0003723">
    <property type="term" value="F:RNA binding"/>
    <property type="evidence" value="ECO:0007669"/>
    <property type="project" value="UniProtKB-UniRule"/>
</dbReference>
<evidence type="ECO:0000256" key="3">
    <source>
        <dbReference type="ARBA" id="ARBA00022723"/>
    </source>
</evidence>
<dbReference type="Pfam" id="PF05741">
    <property type="entry name" value="zf-nanos"/>
    <property type="match status" value="1"/>
</dbReference>
<accession>A0AAV1PNA7</accession>
<dbReference type="GO" id="GO:0006417">
    <property type="term" value="P:regulation of translation"/>
    <property type="evidence" value="ECO:0007669"/>
    <property type="project" value="UniProtKB-UniRule"/>
</dbReference>
<dbReference type="PANTHER" id="PTHR12887">
    <property type="entry name" value="NANOS PROTEIN"/>
    <property type="match status" value="1"/>
</dbReference>
<evidence type="ECO:0000313" key="12">
    <source>
        <dbReference type="Proteomes" id="UP001314229"/>
    </source>
</evidence>
<comment type="similarity">
    <text evidence="8">Belongs to the nanos family.</text>
</comment>
<feature type="compositionally biased region" description="Basic and acidic residues" evidence="9">
    <location>
        <begin position="43"/>
        <end position="53"/>
    </location>
</feature>
<protein>
    <submittedName>
        <fullName evidence="11">Nanos homolog 2-like</fullName>
    </submittedName>
</protein>